<dbReference type="Proteomes" id="UP000838756">
    <property type="component" value="Unassembled WGS sequence"/>
</dbReference>
<dbReference type="OrthoDB" id="642895at2759"/>
<feature type="coiled-coil region" evidence="1">
    <location>
        <begin position="26"/>
        <end position="53"/>
    </location>
</feature>
<keyword evidence="1" id="KW-0175">Coiled coil</keyword>
<organism evidence="2 3">
    <name type="scientific">Pararge aegeria aegeria</name>
    <dbReference type="NCBI Taxonomy" id="348720"/>
    <lineage>
        <taxon>Eukaryota</taxon>
        <taxon>Metazoa</taxon>
        <taxon>Ecdysozoa</taxon>
        <taxon>Arthropoda</taxon>
        <taxon>Hexapoda</taxon>
        <taxon>Insecta</taxon>
        <taxon>Pterygota</taxon>
        <taxon>Neoptera</taxon>
        <taxon>Endopterygota</taxon>
        <taxon>Lepidoptera</taxon>
        <taxon>Glossata</taxon>
        <taxon>Ditrysia</taxon>
        <taxon>Papilionoidea</taxon>
        <taxon>Nymphalidae</taxon>
        <taxon>Satyrinae</taxon>
        <taxon>Satyrini</taxon>
        <taxon>Parargina</taxon>
        <taxon>Pararge</taxon>
    </lineage>
</organism>
<feature type="non-terminal residue" evidence="2">
    <location>
        <position position="1"/>
    </location>
</feature>
<accession>A0A8S4QIW3</accession>
<gene>
    <name evidence="2" type="primary">jg27878</name>
    <name evidence="2" type="ORF">PAEG_LOCUS2589</name>
</gene>
<dbReference type="Pfam" id="PF03999">
    <property type="entry name" value="MAP65_ASE1"/>
    <property type="match status" value="1"/>
</dbReference>
<reference evidence="2" key="1">
    <citation type="submission" date="2022-03" db="EMBL/GenBank/DDBJ databases">
        <authorList>
            <person name="Lindestad O."/>
        </authorList>
    </citation>
    <scope>NUCLEOTIDE SEQUENCE</scope>
</reference>
<comment type="caution">
    <text evidence="2">The sequence shown here is derived from an EMBL/GenBank/DDBJ whole genome shotgun (WGS) entry which is preliminary data.</text>
</comment>
<keyword evidence="3" id="KW-1185">Reference proteome</keyword>
<proteinExistence type="predicted"/>
<evidence type="ECO:0000313" key="3">
    <source>
        <dbReference type="Proteomes" id="UP000838756"/>
    </source>
</evidence>
<protein>
    <submittedName>
        <fullName evidence="2">Jg27878 protein</fullName>
    </submittedName>
</protein>
<dbReference type="EMBL" id="CAKXAJ010008111">
    <property type="protein sequence ID" value="CAH2210701.1"/>
    <property type="molecule type" value="Genomic_DNA"/>
</dbReference>
<evidence type="ECO:0000256" key="1">
    <source>
        <dbReference type="SAM" id="Coils"/>
    </source>
</evidence>
<name>A0A8S4QIW3_9NEOP</name>
<dbReference type="AlphaFoldDB" id="A0A8S4QIW3"/>
<evidence type="ECO:0000313" key="2">
    <source>
        <dbReference type="EMBL" id="CAH2210701.1"/>
    </source>
</evidence>
<sequence>GVDEKTKIVHITTLVDIEKDFHKEVISETAYKLKQMEQKIGKLKEETEELSRCLAVDISILDFKEDMLMVDYKNALEEQLSVYRIQAEQRRTKMDRLLEWQRDLVDKLGVTMHELQEEPLPAEEELNKLKNHLEVLQTERDKRAELFLNTQVEIKDIMGWYIYHFRIRHQHFFPM</sequence>